<feature type="compositionally biased region" description="Basic residues" evidence="1">
    <location>
        <begin position="130"/>
        <end position="141"/>
    </location>
</feature>
<proteinExistence type="predicted"/>
<feature type="compositionally biased region" description="Basic and acidic residues" evidence="1">
    <location>
        <begin position="104"/>
        <end position="117"/>
    </location>
</feature>
<name>A0A8S2AYJ1_ARAAE</name>
<gene>
    <name evidence="2" type="ORF">AARE701A_LOCUS19295</name>
</gene>
<organism evidence="2 3">
    <name type="scientific">Arabidopsis arenosa</name>
    <name type="common">Sand rock-cress</name>
    <name type="synonym">Cardaminopsis arenosa</name>
    <dbReference type="NCBI Taxonomy" id="38785"/>
    <lineage>
        <taxon>Eukaryota</taxon>
        <taxon>Viridiplantae</taxon>
        <taxon>Streptophyta</taxon>
        <taxon>Embryophyta</taxon>
        <taxon>Tracheophyta</taxon>
        <taxon>Spermatophyta</taxon>
        <taxon>Magnoliopsida</taxon>
        <taxon>eudicotyledons</taxon>
        <taxon>Gunneridae</taxon>
        <taxon>Pentapetalae</taxon>
        <taxon>rosids</taxon>
        <taxon>malvids</taxon>
        <taxon>Brassicales</taxon>
        <taxon>Brassicaceae</taxon>
        <taxon>Camelineae</taxon>
        <taxon>Arabidopsis</taxon>
    </lineage>
</organism>
<reference evidence="2" key="1">
    <citation type="submission" date="2021-01" db="EMBL/GenBank/DDBJ databases">
        <authorList>
            <person name="Bezrukov I."/>
        </authorList>
    </citation>
    <scope>NUCLEOTIDE SEQUENCE</scope>
</reference>
<accession>A0A8S2AYJ1</accession>
<dbReference type="AlphaFoldDB" id="A0A8S2AYJ1"/>
<keyword evidence="3" id="KW-1185">Reference proteome</keyword>
<evidence type="ECO:0000313" key="2">
    <source>
        <dbReference type="EMBL" id="CAE6193377.1"/>
    </source>
</evidence>
<feature type="region of interest" description="Disordered" evidence="1">
    <location>
        <begin position="92"/>
        <end position="159"/>
    </location>
</feature>
<dbReference type="Proteomes" id="UP000682877">
    <property type="component" value="Chromosome 7"/>
</dbReference>
<protein>
    <submittedName>
        <fullName evidence="2">Uncharacterized protein</fullName>
    </submittedName>
</protein>
<sequence length="159" mass="18367">MHTEFQNASDEVINKYHSRGIEYALDELEAYLHYPLIPLQRDFDNLINAIPDPSRPVSLWQNVKALRMELLMSINSMQLSLNGGRRMIRRINNPAETDEESVVADERDNTDRQEASIDQRTIAAIEKLRPKLQRTPRKQLPPRRPTCATGHDNLTESSF</sequence>
<evidence type="ECO:0000313" key="3">
    <source>
        <dbReference type="Proteomes" id="UP000682877"/>
    </source>
</evidence>
<evidence type="ECO:0000256" key="1">
    <source>
        <dbReference type="SAM" id="MobiDB-lite"/>
    </source>
</evidence>
<dbReference type="EMBL" id="LR999457">
    <property type="protein sequence ID" value="CAE6193377.1"/>
    <property type="molecule type" value="Genomic_DNA"/>
</dbReference>